<dbReference type="EMBL" id="DXGC01000078">
    <property type="protein sequence ID" value="HIW91913.1"/>
    <property type="molecule type" value="Genomic_DNA"/>
</dbReference>
<comment type="caution">
    <text evidence="1">The sequence shown here is derived from an EMBL/GenBank/DDBJ whole genome shotgun (WGS) entry which is preliminary data.</text>
</comment>
<proteinExistence type="predicted"/>
<gene>
    <name evidence="1" type="ORF">H9870_09665</name>
</gene>
<sequence>MMSEQSQAAQAGATRPQDPPLLVAATVGEATAVWQVEVDARVLLGDFSGAWLVDDAGVHGFAADADWIEQRGDRDAVLELLLARPVVVAGETQDATLAALPDSAQVVDLDATVENAAAELERNKEQFAEENPGKRQPTWGEISYAAQDGPAPQGLTGDAAAAVTACMATARGVRWLVRDWNAAEKLRAQRLGGELRALPVVLR</sequence>
<protein>
    <submittedName>
        <fullName evidence="1">N-acetylglucosamine-6-phosphate deacetylase</fullName>
    </submittedName>
</protein>
<accession>A0A9D1RRH1</accession>
<evidence type="ECO:0000313" key="2">
    <source>
        <dbReference type="Proteomes" id="UP000824190"/>
    </source>
</evidence>
<reference evidence="1" key="2">
    <citation type="submission" date="2021-04" db="EMBL/GenBank/DDBJ databases">
        <authorList>
            <person name="Gilroy R."/>
        </authorList>
    </citation>
    <scope>NUCLEOTIDE SEQUENCE</scope>
    <source>
        <strain evidence="1">CHK32-1732</strain>
    </source>
</reference>
<dbReference type="Proteomes" id="UP000824190">
    <property type="component" value="Unassembled WGS sequence"/>
</dbReference>
<dbReference type="AlphaFoldDB" id="A0A9D1RRH1"/>
<reference evidence="1" key="1">
    <citation type="journal article" date="2021" name="PeerJ">
        <title>Extensive microbial diversity within the chicken gut microbiome revealed by metagenomics and culture.</title>
        <authorList>
            <person name="Gilroy R."/>
            <person name="Ravi A."/>
            <person name="Getino M."/>
            <person name="Pursley I."/>
            <person name="Horton D.L."/>
            <person name="Alikhan N.F."/>
            <person name="Baker D."/>
            <person name="Gharbi K."/>
            <person name="Hall N."/>
            <person name="Watson M."/>
            <person name="Adriaenssens E.M."/>
            <person name="Foster-Nyarko E."/>
            <person name="Jarju S."/>
            <person name="Secka A."/>
            <person name="Antonio M."/>
            <person name="Oren A."/>
            <person name="Chaudhuri R.R."/>
            <person name="La Ragione R."/>
            <person name="Hildebrand F."/>
            <person name="Pallen M.J."/>
        </authorList>
    </citation>
    <scope>NUCLEOTIDE SEQUENCE</scope>
    <source>
        <strain evidence="1">CHK32-1732</strain>
    </source>
</reference>
<organism evidence="1 2">
    <name type="scientific">Candidatus Corynebacterium avicola</name>
    <dbReference type="NCBI Taxonomy" id="2838527"/>
    <lineage>
        <taxon>Bacteria</taxon>
        <taxon>Bacillati</taxon>
        <taxon>Actinomycetota</taxon>
        <taxon>Actinomycetes</taxon>
        <taxon>Mycobacteriales</taxon>
        <taxon>Corynebacteriaceae</taxon>
        <taxon>Corynebacterium</taxon>
    </lineage>
</organism>
<evidence type="ECO:0000313" key="1">
    <source>
        <dbReference type="EMBL" id="HIW91913.1"/>
    </source>
</evidence>
<name>A0A9D1RRH1_9CORY</name>